<dbReference type="PANTHER" id="PTHR42885">
    <property type="entry name" value="HISTIDINOL-PHOSPHATE AMINOTRANSFERASE-RELATED"/>
    <property type="match status" value="1"/>
</dbReference>
<evidence type="ECO:0000313" key="7">
    <source>
        <dbReference type="Proteomes" id="UP000011599"/>
    </source>
</evidence>
<keyword evidence="3 6" id="KW-0032">Aminotransferase</keyword>
<dbReference type="InterPro" id="IPR015422">
    <property type="entry name" value="PyrdxlP-dep_Trfase_small"/>
</dbReference>
<comment type="similarity">
    <text evidence="3">Belongs to the class-I pyridoxal-phosphate-dependent aminotransferase family.</text>
</comment>
<dbReference type="Pfam" id="PF00155">
    <property type="entry name" value="Aminotran_1_2"/>
    <property type="match status" value="1"/>
</dbReference>
<dbReference type="SUPFAM" id="SSF53383">
    <property type="entry name" value="PLP-dependent transferases"/>
    <property type="match status" value="1"/>
</dbReference>
<evidence type="ECO:0000256" key="3">
    <source>
        <dbReference type="RuleBase" id="RU000481"/>
    </source>
</evidence>
<dbReference type="STRING" id="1114856.GCA_000383975_02751"/>
<sequence length="363" mass="39327">MIVHPDSIRTGDRVPHGGETDRTVLDFSANTNPYTPDGVEAVYEGALEASRRYPDDDYPDFRAAAATFVDCEPERVIPTPGGLAAIRLAMECTLEPGDEALIPYPSFGEYAREVRLQGASPRFVSHDELLAVGDGLLEECRLAVVCTPNNPTGEAADPDALAAFAARCGEAGTTLLVDEAFLGFTDLPSAARLEAEHVIVARSLTKLFGLPGLRAGFAVTTGEQRDALETARRAWSLGTPAACVGAHCLRQDAFVRETRKRVERERERMRQALEGRFDVVPSDAPYLLCDVGDRSVDDVIASAREDGVAIRDARTFRSLESHVRVAVKDRERNDRLLAALGVLEDGARRVDAGDDTDEGTTSE</sequence>
<feature type="domain" description="Aminotransferase class I/classII large" evidence="5">
    <location>
        <begin position="23"/>
        <end position="340"/>
    </location>
</feature>
<feature type="region of interest" description="Disordered" evidence="4">
    <location>
        <begin position="1"/>
        <end position="22"/>
    </location>
</feature>
<keyword evidence="3 6" id="KW-0808">Transferase</keyword>
<dbReference type="EMBL" id="AOHW01000033">
    <property type="protein sequence ID" value="ELY40222.1"/>
    <property type="molecule type" value="Genomic_DNA"/>
</dbReference>
<dbReference type="RefSeq" id="WP_006090153.1">
    <property type="nucleotide sequence ID" value="NZ_AOHW01000033.1"/>
</dbReference>
<evidence type="ECO:0000259" key="5">
    <source>
        <dbReference type="Pfam" id="PF00155"/>
    </source>
</evidence>
<dbReference type="eggNOG" id="arCOG04273">
    <property type="taxonomic scope" value="Archaea"/>
</dbReference>
<proteinExistence type="inferred from homology"/>
<dbReference type="CDD" id="cd00609">
    <property type="entry name" value="AAT_like"/>
    <property type="match status" value="1"/>
</dbReference>
<dbReference type="AlphaFoldDB" id="L9VTB1"/>
<organism evidence="6 7">
    <name type="scientific">Natronorubrum tibetense GA33</name>
    <dbReference type="NCBI Taxonomy" id="1114856"/>
    <lineage>
        <taxon>Archaea</taxon>
        <taxon>Methanobacteriati</taxon>
        <taxon>Methanobacteriota</taxon>
        <taxon>Stenosarchaea group</taxon>
        <taxon>Halobacteria</taxon>
        <taxon>Halobacteriales</taxon>
        <taxon>Natrialbaceae</taxon>
        <taxon>Natronorubrum</taxon>
    </lineage>
</organism>
<accession>L9VTB1</accession>
<reference evidence="6 7" key="1">
    <citation type="journal article" date="2014" name="PLoS Genet.">
        <title>Phylogenetically driven sequencing of extremely halophilic archaea reveals strategies for static and dynamic osmo-response.</title>
        <authorList>
            <person name="Becker E.A."/>
            <person name="Seitzer P.M."/>
            <person name="Tritt A."/>
            <person name="Larsen D."/>
            <person name="Krusor M."/>
            <person name="Yao A.I."/>
            <person name="Wu D."/>
            <person name="Madern D."/>
            <person name="Eisen J.A."/>
            <person name="Darling A.E."/>
            <person name="Facciotti M.T."/>
        </authorList>
    </citation>
    <scope>NUCLEOTIDE SEQUENCE [LARGE SCALE GENOMIC DNA]</scope>
    <source>
        <strain evidence="6 7">GA33</strain>
    </source>
</reference>
<dbReference type="Proteomes" id="UP000011599">
    <property type="component" value="Unassembled WGS sequence"/>
</dbReference>
<gene>
    <name evidence="6" type="ORF">C496_11627</name>
</gene>
<name>L9VTB1_9EURY</name>
<dbReference type="Gene3D" id="3.40.640.10">
    <property type="entry name" value="Type I PLP-dependent aspartate aminotransferase-like (Major domain)"/>
    <property type="match status" value="1"/>
</dbReference>
<dbReference type="InterPro" id="IPR004839">
    <property type="entry name" value="Aminotransferase_I/II_large"/>
</dbReference>
<dbReference type="PATRIC" id="fig|1114856.3.peg.2421"/>
<evidence type="ECO:0000256" key="1">
    <source>
        <dbReference type="ARBA" id="ARBA00001933"/>
    </source>
</evidence>
<dbReference type="EC" id="2.6.1.-" evidence="3"/>
<keyword evidence="2" id="KW-0663">Pyridoxal phosphate</keyword>
<keyword evidence="7" id="KW-1185">Reference proteome</keyword>
<comment type="caution">
    <text evidence="6">The sequence shown here is derived from an EMBL/GenBank/DDBJ whole genome shotgun (WGS) entry which is preliminary data.</text>
</comment>
<dbReference type="InterPro" id="IPR015421">
    <property type="entry name" value="PyrdxlP-dep_Trfase_major"/>
</dbReference>
<dbReference type="InterPro" id="IPR015424">
    <property type="entry name" value="PyrdxlP-dep_Trfase"/>
</dbReference>
<dbReference type="PROSITE" id="PS00105">
    <property type="entry name" value="AA_TRANSFER_CLASS_1"/>
    <property type="match status" value="1"/>
</dbReference>
<dbReference type="InterPro" id="IPR004838">
    <property type="entry name" value="NHTrfase_class1_PyrdxlP-BS"/>
</dbReference>
<evidence type="ECO:0000256" key="4">
    <source>
        <dbReference type="SAM" id="MobiDB-lite"/>
    </source>
</evidence>
<dbReference type="Gene3D" id="3.90.1150.10">
    <property type="entry name" value="Aspartate Aminotransferase, domain 1"/>
    <property type="match status" value="1"/>
</dbReference>
<evidence type="ECO:0000256" key="2">
    <source>
        <dbReference type="ARBA" id="ARBA00022898"/>
    </source>
</evidence>
<dbReference type="PANTHER" id="PTHR42885:SF1">
    <property type="entry name" value="THREONINE-PHOSPHATE DECARBOXYLASE"/>
    <property type="match status" value="1"/>
</dbReference>
<evidence type="ECO:0000313" key="6">
    <source>
        <dbReference type="EMBL" id="ELY40222.1"/>
    </source>
</evidence>
<comment type="cofactor">
    <cofactor evidence="1 3">
        <name>pyridoxal 5'-phosphate</name>
        <dbReference type="ChEBI" id="CHEBI:597326"/>
    </cofactor>
</comment>
<dbReference type="GO" id="GO:0008483">
    <property type="term" value="F:transaminase activity"/>
    <property type="evidence" value="ECO:0007669"/>
    <property type="project" value="UniProtKB-KW"/>
</dbReference>
<dbReference type="GO" id="GO:0030170">
    <property type="term" value="F:pyridoxal phosphate binding"/>
    <property type="evidence" value="ECO:0007669"/>
    <property type="project" value="InterPro"/>
</dbReference>
<protein>
    <recommendedName>
        <fullName evidence="3">Aminotransferase</fullName>
        <ecNumber evidence="3">2.6.1.-</ecNumber>
    </recommendedName>
</protein>